<evidence type="ECO:0000256" key="12">
    <source>
        <dbReference type="ARBA" id="ARBA00061639"/>
    </source>
</evidence>
<dbReference type="Gene3D" id="1.10.510.10">
    <property type="entry name" value="Transferase(Phosphotransferase) domain 1"/>
    <property type="match status" value="1"/>
</dbReference>
<evidence type="ECO:0000256" key="8">
    <source>
        <dbReference type="ARBA" id="ARBA00023136"/>
    </source>
</evidence>
<keyword evidence="7 14" id="KW-1133">Transmembrane helix</keyword>
<feature type="transmembrane region" description="Helical" evidence="14">
    <location>
        <begin position="361"/>
        <end position="385"/>
    </location>
</feature>
<keyword evidence="3 14" id="KW-0812">Transmembrane</keyword>
<feature type="region of interest" description="Disordered" evidence="13">
    <location>
        <begin position="521"/>
        <end position="540"/>
    </location>
</feature>
<dbReference type="Gene3D" id="2.60.120.260">
    <property type="entry name" value="Galactose-binding domain-like"/>
    <property type="match status" value="1"/>
</dbReference>
<evidence type="ECO:0000256" key="14">
    <source>
        <dbReference type="SAM" id="Phobius"/>
    </source>
</evidence>
<comment type="subcellular location">
    <subcellularLocation>
        <location evidence="1">Cell membrane</location>
        <topology evidence="1">Single-pass type I membrane protein</topology>
    </subcellularLocation>
</comment>
<sequence>NVCCFRIRQEKNGGAWCPKAQISSDVKEYLEVDLQKNHLMTWTETQGRFGNGQGQEYAEAFLVEYWRPSLNQWVTYKDSRGQKVLTGNSNTYLVVRQRLELPFVASKVRFIPFSEHPRTVCMRVELYGCPWEQSVVSYEVLKGEIRDGGNVNLEDISYDGVLDWDVMRGGLGQLVDGLYGDDDYQKQLQGEHSGSRWVGWSNDTLDGEPLNITFEFDTFREFKAVHLHMNNMFSRGVQVFSLAEVWFSLDGQRYKPKYIRKPVEEDRTRESARNVTIQIDGRPAKFIKLRLHFANKWILLSEVSFESVALPNNLTENDLQRYYLLPETTMPTVAPGASNRETTHARKEVTPATNTSGSTQAYIGLITGILAMIVLLLACTVYLMIRRGRKKVALLHKHTALVSSSTKPTTINMKDLKHMSTPIINNGLSRSRLSVKSKGNTISSVDSKKQKKCNLYGHVAGEESDSENSSVYHEPYKLLPNAKQEYGCLLKKDAISSSKSGEYTDFTSVNSFQEDLKFSSPSFYNLTPPPPPSSRPPPNYDVQTPYQLPNGTPNGTIPAPENYYAATDIIKGERREQHFTPGRFTTIKLPEGPPLEGVAHLLDFPRHRLRLLEKLGEGDFGMVHLCEAEGLPDFNGGSSFHKKQLVIVKSLWRGCGDAKRHEFLRETSWLAGLRDPNLARVVGLCSQDEPMCALLEHSEPGDLPRFMAQRAAGEDGGTVTPSVSYGCLIYVATQIASGMKYLESLDLVHRDLAARNCVIDKNFTVKVSDHAMYCERYESDYYISDTKARLPIRWMSWEALLLGRQTTKSDVWAFAVTLWEILMFCTQQPYAELTSEQVIENSNHWYQNDGCQRYLSRPAACPREIYDLMGECWKRNATDRPRFSEIHLFLQRKNLGYLPGPNSQV</sequence>
<keyword evidence="18" id="KW-1185">Reference proteome</keyword>
<evidence type="ECO:0000256" key="1">
    <source>
        <dbReference type="ARBA" id="ARBA00004251"/>
    </source>
</evidence>
<evidence type="ECO:0000313" key="17">
    <source>
        <dbReference type="EMBL" id="KAJ8919956.1"/>
    </source>
</evidence>
<protein>
    <submittedName>
        <fullName evidence="17">Uncharacterized protein</fullName>
    </submittedName>
</protein>
<dbReference type="InterPro" id="IPR000719">
    <property type="entry name" value="Prot_kinase_dom"/>
</dbReference>
<evidence type="ECO:0000256" key="13">
    <source>
        <dbReference type="SAM" id="MobiDB-lite"/>
    </source>
</evidence>
<keyword evidence="9" id="KW-1015">Disulfide bond</keyword>
<dbReference type="Gene3D" id="2.60.120.1190">
    <property type="match status" value="1"/>
</dbReference>
<dbReference type="GO" id="GO:0048680">
    <property type="term" value="P:positive regulation of axon regeneration"/>
    <property type="evidence" value="ECO:0007669"/>
    <property type="project" value="UniProtKB-ARBA"/>
</dbReference>
<dbReference type="PRINTS" id="PR00109">
    <property type="entry name" value="TYRKINASE"/>
</dbReference>
<evidence type="ECO:0000256" key="4">
    <source>
        <dbReference type="ARBA" id="ARBA00022729"/>
    </source>
</evidence>
<evidence type="ECO:0000256" key="3">
    <source>
        <dbReference type="ARBA" id="ARBA00022692"/>
    </source>
</evidence>
<dbReference type="Pfam" id="PF07714">
    <property type="entry name" value="PK_Tyr_Ser-Thr"/>
    <property type="match status" value="1"/>
</dbReference>
<dbReference type="GO" id="GO:0005524">
    <property type="term" value="F:ATP binding"/>
    <property type="evidence" value="ECO:0007669"/>
    <property type="project" value="UniProtKB-KW"/>
</dbReference>
<evidence type="ECO:0000256" key="5">
    <source>
        <dbReference type="ARBA" id="ARBA00022741"/>
    </source>
</evidence>
<proteinExistence type="inferred from homology"/>
<dbReference type="FunFam" id="2.60.120.260:FF:000007">
    <property type="entry name" value="Discoidin domain receptor tyrosine kinase 1"/>
    <property type="match status" value="1"/>
</dbReference>
<evidence type="ECO:0000313" key="18">
    <source>
        <dbReference type="Proteomes" id="UP001159042"/>
    </source>
</evidence>
<dbReference type="PANTHER" id="PTHR24416">
    <property type="entry name" value="TYROSINE-PROTEIN KINASE RECEPTOR"/>
    <property type="match status" value="1"/>
</dbReference>
<feature type="domain" description="F5/8 type C" evidence="16">
    <location>
        <begin position="1"/>
        <end position="129"/>
    </location>
</feature>
<dbReference type="GO" id="GO:0051897">
    <property type="term" value="P:positive regulation of phosphatidylinositol 3-kinase/protein kinase B signal transduction"/>
    <property type="evidence" value="ECO:0007669"/>
    <property type="project" value="TreeGrafter"/>
</dbReference>
<keyword evidence="4" id="KW-0732">Signal</keyword>
<feature type="non-terminal residue" evidence="17">
    <location>
        <position position="1"/>
    </location>
</feature>
<keyword evidence="2" id="KW-1003">Cell membrane</keyword>
<gene>
    <name evidence="17" type="ORF">NQ315_006485</name>
</gene>
<dbReference type="Proteomes" id="UP001159042">
    <property type="component" value="Unassembled WGS sequence"/>
</dbReference>
<dbReference type="InterPro" id="IPR001245">
    <property type="entry name" value="Ser-Thr/Tyr_kinase_cat_dom"/>
</dbReference>
<dbReference type="AlphaFoldDB" id="A0AAV8W1M0"/>
<dbReference type="InterPro" id="IPR008266">
    <property type="entry name" value="Tyr_kinase_AS"/>
</dbReference>
<dbReference type="InterPro" id="IPR050122">
    <property type="entry name" value="RTK"/>
</dbReference>
<dbReference type="Gene3D" id="3.30.200.20">
    <property type="entry name" value="Phosphorylase Kinase, domain 1"/>
    <property type="match status" value="1"/>
</dbReference>
<dbReference type="SUPFAM" id="SSF56112">
    <property type="entry name" value="Protein kinase-like (PK-like)"/>
    <property type="match status" value="1"/>
</dbReference>
<keyword evidence="6" id="KW-0067">ATP-binding</keyword>
<dbReference type="GO" id="GO:0005886">
    <property type="term" value="C:plasma membrane"/>
    <property type="evidence" value="ECO:0007669"/>
    <property type="project" value="UniProtKB-SubCell"/>
</dbReference>
<dbReference type="SMART" id="SM00231">
    <property type="entry name" value="FA58C"/>
    <property type="match status" value="1"/>
</dbReference>
<feature type="compositionally biased region" description="Pro residues" evidence="13">
    <location>
        <begin position="527"/>
        <end position="539"/>
    </location>
</feature>
<dbReference type="PANTHER" id="PTHR24416:SF580">
    <property type="entry name" value="DISCOIDIN DOMAIN RECEPTOR, ISOFORM F"/>
    <property type="match status" value="1"/>
</dbReference>
<dbReference type="SUPFAM" id="SSF49785">
    <property type="entry name" value="Galactose-binding domain-like"/>
    <property type="match status" value="1"/>
</dbReference>
<feature type="domain" description="Protein kinase" evidence="15">
    <location>
        <begin position="609"/>
        <end position="890"/>
    </location>
</feature>
<dbReference type="SMART" id="SM00219">
    <property type="entry name" value="TyrKc"/>
    <property type="match status" value="1"/>
</dbReference>
<evidence type="ECO:0000259" key="15">
    <source>
        <dbReference type="PROSITE" id="PS50011"/>
    </source>
</evidence>
<reference evidence="17 18" key="1">
    <citation type="journal article" date="2023" name="Insect Mol. Biol.">
        <title>Genome sequencing provides insights into the evolution of gene families encoding plant cell wall-degrading enzymes in longhorned beetles.</title>
        <authorList>
            <person name="Shin N.R."/>
            <person name="Okamura Y."/>
            <person name="Kirsch R."/>
            <person name="Pauchet Y."/>
        </authorList>
    </citation>
    <scope>NUCLEOTIDE SEQUENCE [LARGE SCALE GENOMIC DNA]</scope>
    <source>
        <tissue evidence="17">Midgut</tissue>
    </source>
</reference>
<dbReference type="PROSITE" id="PS50022">
    <property type="entry name" value="FA58C_3"/>
    <property type="match status" value="1"/>
</dbReference>
<evidence type="ECO:0000256" key="2">
    <source>
        <dbReference type="ARBA" id="ARBA00022475"/>
    </source>
</evidence>
<dbReference type="FunFam" id="1.10.510.10:FF:000053">
    <property type="entry name" value="Epithelial discoidin domain-containing receptor 1"/>
    <property type="match status" value="1"/>
</dbReference>
<dbReference type="GO" id="GO:0005518">
    <property type="term" value="F:collagen binding"/>
    <property type="evidence" value="ECO:0007669"/>
    <property type="project" value="TreeGrafter"/>
</dbReference>
<keyword evidence="5" id="KW-0547">Nucleotide-binding</keyword>
<dbReference type="Pfam" id="PF00754">
    <property type="entry name" value="F5_F8_type_C"/>
    <property type="match status" value="1"/>
</dbReference>
<evidence type="ECO:0000256" key="11">
    <source>
        <dbReference type="ARBA" id="ARBA00023180"/>
    </source>
</evidence>
<dbReference type="FunFam" id="3.30.200.20:FF:000700">
    <property type="entry name" value="Discoidin domain receptor, isoform F"/>
    <property type="match status" value="1"/>
</dbReference>
<dbReference type="EMBL" id="JANEYG010000016">
    <property type="protein sequence ID" value="KAJ8919956.1"/>
    <property type="molecule type" value="Genomic_DNA"/>
</dbReference>
<organism evidence="17 18">
    <name type="scientific">Exocentrus adspersus</name>
    <dbReference type="NCBI Taxonomy" id="1586481"/>
    <lineage>
        <taxon>Eukaryota</taxon>
        <taxon>Metazoa</taxon>
        <taxon>Ecdysozoa</taxon>
        <taxon>Arthropoda</taxon>
        <taxon>Hexapoda</taxon>
        <taxon>Insecta</taxon>
        <taxon>Pterygota</taxon>
        <taxon>Neoptera</taxon>
        <taxon>Endopterygota</taxon>
        <taxon>Coleoptera</taxon>
        <taxon>Polyphaga</taxon>
        <taxon>Cucujiformia</taxon>
        <taxon>Chrysomeloidea</taxon>
        <taxon>Cerambycidae</taxon>
        <taxon>Lamiinae</taxon>
        <taxon>Acanthocinini</taxon>
        <taxon>Exocentrus</taxon>
    </lineage>
</organism>
<evidence type="ECO:0000259" key="16">
    <source>
        <dbReference type="PROSITE" id="PS50022"/>
    </source>
</evidence>
<name>A0AAV8W1M0_9CUCU</name>
<comment type="similarity">
    <text evidence="12">Belongs to the protein kinase superfamily. Tyr protein kinase family. Insulin receptor subfamily.</text>
</comment>
<keyword evidence="8 14" id="KW-0472">Membrane</keyword>
<evidence type="ECO:0000256" key="7">
    <source>
        <dbReference type="ARBA" id="ARBA00022989"/>
    </source>
</evidence>
<dbReference type="InterPro" id="IPR000421">
    <property type="entry name" value="FA58C"/>
</dbReference>
<dbReference type="PROSITE" id="PS00109">
    <property type="entry name" value="PROTEIN_KINASE_TYR"/>
    <property type="match status" value="1"/>
</dbReference>
<dbReference type="PROSITE" id="PS01286">
    <property type="entry name" value="FA58C_2"/>
    <property type="match status" value="1"/>
</dbReference>
<dbReference type="GO" id="GO:0038062">
    <property type="term" value="F:protein tyrosine kinase collagen receptor activity"/>
    <property type="evidence" value="ECO:0007669"/>
    <property type="project" value="TreeGrafter"/>
</dbReference>
<dbReference type="InterPro" id="IPR011009">
    <property type="entry name" value="Kinase-like_dom_sf"/>
</dbReference>
<dbReference type="PROSITE" id="PS50011">
    <property type="entry name" value="PROTEIN_KINASE_DOM"/>
    <property type="match status" value="1"/>
</dbReference>
<evidence type="ECO:0000256" key="6">
    <source>
        <dbReference type="ARBA" id="ARBA00022840"/>
    </source>
</evidence>
<comment type="caution">
    <text evidence="17">The sequence shown here is derived from an EMBL/GenBank/DDBJ whole genome shotgun (WGS) entry which is preliminary data.</text>
</comment>
<dbReference type="InterPro" id="IPR020635">
    <property type="entry name" value="Tyr_kinase_cat_dom"/>
</dbReference>
<evidence type="ECO:0000256" key="9">
    <source>
        <dbReference type="ARBA" id="ARBA00023157"/>
    </source>
</evidence>
<feature type="region of interest" description="Disordered" evidence="13">
    <location>
        <begin position="333"/>
        <end position="353"/>
    </location>
</feature>
<dbReference type="InterPro" id="IPR048525">
    <property type="entry name" value="DDR1-2_DS-like"/>
</dbReference>
<evidence type="ECO:0000256" key="10">
    <source>
        <dbReference type="ARBA" id="ARBA00023170"/>
    </source>
</evidence>
<dbReference type="GO" id="GO:0043235">
    <property type="term" value="C:receptor complex"/>
    <property type="evidence" value="ECO:0007669"/>
    <property type="project" value="TreeGrafter"/>
</dbReference>
<keyword evidence="11" id="KW-0325">Glycoprotein</keyword>
<keyword evidence="10" id="KW-0675">Receptor</keyword>
<dbReference type="InterPro" id="IPR008979">
    <property type="entry name" value="Galactose-bd-like_sf"/>
</dbReference>
<dbReference type="Pfam" id="PF21114">
    <property type="entry name" value="DDR1-2_DS-like"/>
    <property type="match status" value="1"/>
</dbReference>
<accession>A0AAV8W1M0</accession>